<dbReference type="Proteomes" id="UP001226867">
    <property type="component" value="Unassembled WGS sequence"/>
</dbReference>
<feature type="domain" description="AMP-binding enzyme C-terminal" evidence="2">
    <location>
        <begin position="424"/>
        <end position="499"/>
    </location>
</feature>
<dbReference type="GO" id="GO:0016874">
    <property type="term" value="F:ligase activity"/>
    <property type="evidence" value="ECO:0007669"/>
    <property type="project" value="UniProtKB-KW"/>
</dbReference>
<protein>
    <submittedName>
        <fullName evidence="3">Acyl-CoA synthetase (AMP-forming)/AMP-acid ligase II</fullName>
    </submittedName>
</protein>
<dbReference type="InterPro" id="IPR025110">
    <property type="entry name" value="AMP-bd_C"/>
</dbReference>
<dbReference type="InterPro" id="IPR000873">
    <property type="entry name" value="AMP-dep_synth/lig_dom"/>
</dbReference>
<dbReference type="Pfam" id="PF13193">
    <property type="entry name" value="AMP-binding_C"/>
    <property type="match status" value="1"/>
</dbReference>
<dbReference type="PANTHER" id="PTHR43767">
    <property type="entry name" value="LONG-CHAIN-FATTY-ACID--COA LIGASE"/>
    <property type="match status" value="1"/>
</dbReference>
<evidence type="ECO:0000259" key="2">
    <source>
        <dbReference type="Pfam" id="PF13193"/>
    </source>
</evidence>
<name>A0ABT9SC90_9BURK</name>
<keyword evidence="4" id="KW-1185">Reference proteome</keyword>
<evidence type="ECO:0000313" key="3">
    <source>
        <dbReference type="EMBL" id="MDP9900997.1"/>
    </source>
</evidence>
<feature type="domain" description="AMP-dependent synthetase/ligase" evidence="1">
    <location>
        <begin position="9"/>
        <end position="374"/>
    </location>
</feature>
<dbReference type="EMBL" id="JAUSRO010000010">
    <property type="protein sequence ID" value="MDP9900997.1"/>
    <property type="molecule type" value="Genomic_DNA"/>
</dbReference>
<dbReference type="SUPFAM" id="SSF56801">
    <property type="entry name" value="Acetyl-CoA synthetase-like"/>
    <property type="match status" value="1"/>
</dbReference>
<organism evidence="3 4">
    <name type="scientific">Variovorax ginsengisoli</name>
    <dbReference type="NCBI Taxonomy" id="363844"/>
    <lineage>
        <taxon>Bacteria</taxon>
        <taxon>Pseudomonadati</taxon>
        <taxon>Pseudomonadota</taxon>
        <taxon>Betaproteobacteria</taxon>
        <taxon>Burkholderiales</taxon>
        <taxon>Comamonadaceae</taxon>
        <taxon>Variovorax</taxon>
    </lineage>
</organism>
<dbReference type="Gene3D" id="3.40.50.12780">
    <property type="entry name" value="N-terminal domain of ligase-like"/>
    <property type="match status" value="1"/>
</dbReference>
<dbReference type="InterPro" id="IPR050237">
    <property type="entry name" value="ATP-dep_AMP-bd_enzyme"/>
</dbReference>
<dbReference type="PROSITE" id="PS00455">
    <property type="entry name" value="AMP_BINDING"/>
    <property type="match status" value="1"/>
</dbReference>
<evidence type="ECO:0000313" key="4">
    <source>
        <dbReference type="Proteomes" id="UP001226867"/>
    </source>
</evidence>
<dbReference type="RefSeq" id="WP_307690786.1">
    <property type="nucleotide sequence ID" value="NZ_JAUSRO010000010.1"/>
</dbReference>
<accession>A0ABT9SC90</accession>
<evidence type="ECO:0000259" key="1">
    <source>
        <dbReference type="Pfam" id="PF00501"/>
    </source>
</evidence>
<dbReference type="Pfam" id="PF00501">
    <property type="entry name" value="AMP-binding"/>
    <property type="match status" value="1"/>
</dbReference>
<dbReference type="InterPro" id="IPR042099">
    <property type="entry name" value="ANL_N_sf"/>
</dbReference>
<gene>
    <name evidence="3" type="ORF">J2W36_003263</name>
</gene>
<comment type="caution">
    <text evidence="3">The sequence shown here is derived from an EMBL/GenBank/DDBJ whole genome shotgun (WGS) entry which is preliminary data.</text>
</comment>
<sequence>MHLTQALHKARREHPDRTAVVCAMRRTSYAELADRVERLAGALQGLGVQAGDRVALLGLNSDRCLEVCYATWWAGGVIAPVNCRWSVEEIAFSLIDSGTRVLVVDDAFTPMVSALQARVPDLETVIHVGDAPAPEGGLSGEALIAGAAPVADAHRQGDAAAVLFYTGGTTGRSKGVLLSHGGLYTTTLASISIGQRAPGVACLHALPMFHVAGLAMMLQAMVAQDTQVMLPAFDPAAFIELIERERVAEVALVPTMIRRLIDHPALAGRTLDSLERLYYGGSSIDGTLLEQTIARLPRVGLTQFYGMTETSGIAVALPAWCHGEESRAQGRHLAAGLPTACMEVRIARPDGSECAQGEVGEVWLRGPGVMLGYWNLPEATAQALQDGWMRTGDGGRVDAQGLLYILDRLKDMIITGGENVYSTEVENAVLSLPGVAQCAVLGVPDEAWGERVHAVLVLQPRASVDAAAVMAHCKRLIAGYKCPRSIEFRTELPVSGAGKLLKYKLREAHWAGRARQVA</sequence>
<proteinExistence type="predicted"/>
<dbReference type="InterPro" id="IPR020845">
    <property type="entry name" value="AMP-binding_CS"/>
</dbReference>
<dbReference type="PANTHER" id="PTHR43767:SF1">
    <property type="entry name" value="NONRIBOSOMAL PEPTIDE SYNTHASE PES1 (EUROFUNG)-RELATED"/>
    <property type="match status" value="1"/>
</dbReference>
<dbReference type="InterPro" id="IPR045851">
    <property type="entry name" value="AMP-bd_C_sf"/>
</dbReference>
<keyword evidence="3" id="KW-0436">Ligase</keyword>
<reference evidence="3 4" key="1">
    <citation type="submission" date="2023-07" db="EMBL/GenBank/DDBJ databases">
        <title>Sorghum-associated microbial communities from plants grown in Nebraska, USA.</title>
        <authorList>
            <person name="Schachtman D."/>
        </authorList>
    </citation>
    <scope>NUCLEOTIDE SEQUENCE [LARGE SCALE GENOMIC DNA]</scope>
    <source>
        <strain evidence="3 4">DS1607</strain>
    </source>
</reference>
<dbReference type="Gene3D" id="3.30.300.30">
    <property type="match status" value="1"/>
</dbReference>